<protein>
    <submittedName>
        <fullName evidence="7">Putative membrane protein</fullName>
    </submittedName>
</protein>
<accession>A0A1G8WZZ0</accession>
<feature type="transmembrane region" description="Helical" evidence="6">
    <location>
        <begin position="50"/>
        <end position="68"/>
    </location>
</feature>
<evidence type="ECO:0000256" key="4">
    <source>
        <dbReference type="ARBA" id="ARBA00022989"/>
    </source>
</evidence>
<keyword evidence="5 6" id="KW-0472">Membrane</keyword>
<feature type="transmembrane region" description="Helical" evidence="6">
    <location>
        <begin position="123"/>
        <end position="144"/>
    </location>
</feature>
<proteinExistence type="predicted"/>
<dbReference type="EMBL" id="FNFL01000001">
    <property type="protein sequence ID" value="SDJ83155.1"/>
    <property type="molecule type" value="Genomic_DNA"/>
</dbReference>
<organism evidence="7 8">
    <name type="scientific">Sediminibacillus albus</name>
    <dbReference type="NCBI Taxonomy" id="407036"/>
    <lineage>
        <taxon>Bacteria</taxon>
        <taxon>Bacillati</taxon>
        <taxon>Bacillota</taxon>
        <taxon>Bacilli</taxon>
        <taxon>Bacillales</taxon>
        <taxon>Bacillaceae</taxon>
        <taxon>Sediminibacillus</taxon>
    </lineage>
</organism>
<evidence type="ECO:0000256" key="5">
    <source>
        <dbReference type="ARBA" id="ARBA00023136"/>
    </source>
</evidence>
<feature type="transmembrane region" description="Helical" evidence="6">
    <location>
        <begin position="160"/>
        <end position="180"/>
    </location>
</feature>
<dbReference type="InterPro" id="IPR019108">
    <property type="entry name" value="Caa3_assmbl_CtaG-rel"/>
</dbReference>
<dbReference type="Pfam" id="PF09678">
    <property type="entry name" value="Caa3_CtaG"/>
    <property type="match status" value="1"/>
</dbReference>
<keyword evidence="2" id="KW-1003">Cell membrane</keyword>
<sequence length="270" mass="29869">MMAMNNLHHGAGLTHQLLLALPFIMAIILYISAVLLSLQRQRPWHWHRSVFWIAGCLSAIAAVSGPLARRAVFDFEAHMAGHLLLGMLAPLLMVLGAPVTLMLRTLRPRSARRLSRLLRSWPVRVISDPLFASILNVGGLWLLYTTNLYSAMHGSNPLHALIHLHVFLAGYVFTAAIIYIDPTPHRASFVYRSGALIAALAAHGMLSKYIYAHPPAGVSAIQAESGGMLMYYGGDAVDVILICILCYQWYKRCRPRIPLSVSKPEGFPQN</sequence>
<dbReference type="RefSeq" id="WP_342720240.1">
    <property type="nucleotide sequence ID" value="NZ_FNFL01000001.1"/>
</dbReference>
<gene>
    <name evidence="7" type="ORF">SAMN05216243_1055</name>
</gene>
<keyword evidence="3 6" id="KW-0812">Transmembrane</keyword>
<feature type="transmembrane region" description="Helical" evidence="6">
    <location>
        <begin position="80"/>
        <end position="103"/>
    </location>
</feature>
<comment type="subcellular location">
    <subcellularLocation>
        <location evidence="1">Cell membrane</location>
        <topology evidence="1">Multi-pass membrane protein</topology>
    </subcellularLocation>
</comment>
<dbReference type="GO" id="GO:0005886">
    <property type="term" value="C:plasma membrane"/>
    <property type="evidence" value="ECO:0007669"/>
    <property type="project" value="UniProtKB-SubCell"/>
</dbReference>
<feature type="transmembrane region" description="Helical" evidence="6">
    <location>
        <begin position="189"/>
        <end position="211"/>
    </location>
</feature>
<keyword evidence="8" id="KW-1185">Reference proteome</keyword>
<evidence type="ECO:0000256" key="1">
    <source>
        <dbReference type="ARBA" id="ARBA00004651"/>
    </source>
</evidence>
<evidence type="ECO:0000313" key="8">
    <source>
        <dbReference type="Proteomes" id="UP000198694"/>
    </source>
</evidence>
<dbReference type="AlphaFoldDB" id="A0A1G8WZZ0"/>
<dbReference type="STRING" id="407036.SAMN05216243_1055"/>
<reference evidence="7 8" key="1">
    <citation type="submission" date="2016-10" db="EMBL/GenBank/DDBJ databases">
        <authorList>
            <person name="de Groot N.N."/>
        </authorList>
    </citation>
    <scope>NUCLEOTIDE SEQUENCE [LARGE SCALE GENOMIC DNA]</scope>
    <source>
        <strain evidence="7 8">CGMCC 1.6502</strain>
    </source>
</reference>
<evidence type="ECO:0000313" key="7">
    <source>
        <dbReference type="EMBL" id="SDJ83155.1"/>
    </source>
</evidence>
<keyword evidence="4 6" id="KW-1133">Transmembrane helix</keyword>
<evidence type="ECO:0000256" key="2">
    <source>
        <dbReference type="ARBA" id="ARBA00022475"/>
    </source>
</evidence>
<feature type="transmembrane region" description="Helical" evidence="6">
    <location>
        <begin position="231"/>
        <end position="250"/>
    </location>
</feature>
<name>A0A1G8WZZ0_9BACI</name>
<evidence type="ECO:0000256" key="3">
    <source>
        <dbReference type="ARBA" id="ARBA00022692"/>
    </source>
</evidence>
<evidence type="ECO:0000256" key="6">
    <source>
        <dbReference type="SAM" id="Phobius"/>
    </source>
</evidence>
<dbReference type="Proteomes" id="UP000198694">
    <property type="component" value="Unassembled WGS sequence"/>
</dbReference>
<feature type="transmembrane region" description="Helical" evidence="6">
    <location>
        <begin position="20"/>
        <end position="38"/>
    </location>
</feature>